<dbReference type="NCBIfam" id="TIGR00696">
    <property type="entry name" value="wecG_tagA_cpsF"/>
    <property type="match status" value="1"/>
</dbReference>
<organism evidence="3 4">
    <name type="scientific">Posidoniimonas corsicana</name>
    <dbReference type="NCBI Taxonomy" id="1938618"/>
    <lineage>
        <taxon>Bacteria</taxon>
        <taxon>Pseudomonadati</taxon>
        <taxon>Planctomycetota</taxon>
        <taxon>Planctomycetia</taxon>
        <taxon>Pirellulales</taxon>
        <taxon>Lacipirellulaceae</taxon>
        <taxon>Posidoniimonas</taxon>
    </lineage>
</organism>
<dbReference type="PANTHER" id="PTHR34136:SF1">
    <property type="entry name" value="UDP-N-ACETYL-D-MANNOSAMINURONIC ACID TRANSFERASE"/>
    <property type="match status" value="1"/>
</dbReference>
<keyword evidence="1 3" id="KW-0328">Glycosyltransferase</keyword>
<reference evidence="3 4" key="1">
    <citation type="submission" date="2019-02" db="EMBL/GenBank/DDBJ databases">
        <title>Deep-cultivation of Planctomycetes and their phenomic and genomic characterization uncovers novel biology.</title>
        <authorList>
            <person name="Wiegand S."/>
            <person name="Jogler M."/>
            <person name="Boedeker C."/>
            <person name="Pinto D."/>
            <person name="Vollmers J."/>
            <person name="Rivas-Marin E."/>
            <person name="Kohn T."/>
            <person name="Peeters S.H."/>
            <person name="Heuer A."/>
            <person name="Rast P."/>
            <person name="Oberbeckmann S."/>
            <person name="Bunk B."/>
            <person name="Jeske O."/>
            <person name="Meyerdierks A."/>
            <person name="Storesund J.E."/>
            <person name="Kallscheuer N."/>
            <person name="Luecker S."/>
            <person name="Lage O.M."/>
            <person name="Pohl T."/>
            <person name="Merkel B.J."/>
            <person name="Hornburger P."/>
            <person name="Mueller R.-W."/>
            <person name="Bruemmer F."/>
            <person name="Labrenz M."/>
            <person name="Spormann A.M."/>
            <person name="Op Den Camp H."/>
            <person name="Overmann J."/>
            <person name="Amann R."/>
            <person name="Jetten M.S.M."/>
            <person name="Mascher T."/>
            <person name="Medema M.H."/>
            <person name="Devos D.P."/>
            <person name="Kaster A.-K."/>
            <person name="Ovreas L."/>
            <person name="Rohde M."/>
            <person name="Galperin M.Y."/>
            <person name="Jogler C."/>
        </authorList>
    </citation>
    <scope>NUCLEOTIDE SEQUENCE [LARGE SCALE GENOMIC DNA]</scope>
    <source>
        <strain evidence="3 4">KOR34</strain>
    </source>
</reference>
<evidence type="ECO:0000256" key="2">
    <source>
        <dbReference type="ARBA" id="ARBA00022679"/>
    </source>
</evidence>
<dbReference type="OrthoDB" id="9771846at2"/>
<proteinExistence type="predicted"/>
<name>A0A5C5VDW5_9BACT</name>
<evidence type="ECO:0000313" key="3">
    <source>
        <dbReference type="EMBL" id="TWT36361.1"/>
    </source>
</evidence>
<sequence length="267" mass="29537">MTSDTKHSVLGVMIDGVDYAGAVGRVMAAARERRPYAVSALAVHGLMTGVLDPAHRYRLNSFEMLCPDGQPVRWALNGMHGAGLADRVYGPNLMLHVCEQAAADGVPVFLFGGNEDLLAALSSNLQRRFPDLQIAGARASKFRTLTPDERQELVAEIRDSGAGVTFVGLGCPRQEVFAYEMREEVSMPLLAVGAAFNFHAGQLDQAPKWMQDRGLEWFYRLVKEPRRLWKRYGLLNPLYVTLLAAQWSGLWRPTHPGDPPRAQVCYG</sequence>
<keyword evidence="4" id="KW-1185">Reference proteome</keyword>
<dbReference type="EC" id="2.4.1.180" evidence="3"/>
<dbReference type="Proteomes" id="UP000316714">
    <property type="component" value="Unassembled WGS sequence"/>
</dbReference>
<accession>A0A5C5VDW5</accession>
<dbReference type="InterPro" id="IPR004629">
    <property type="entry name" value="WecG_TagA_CpsF"/>
</dbReference>
<dbReference type="Pfam" id="PF03808">
    <property type="entry name" value="Glyco_tran_WecG"/>
    <property type="match status" value="1"/>
</dbReference>
<dbReference type="CDD" id="cd06533">
    <property type="entry name" value="Glyco_transf_WecG_TagA"/>
    <property type="match status" value="1"/>
</dbReference>
<dbReference type="EMBL" id="SIHJ01000001">
    <property type="protein sequence ID" value="TWT36361.1"/>
    <property type="molecule type" value="Genomic_DNA"/>
</dbReference>
<dbReference type="GO" id="GO:0047241">
    <property type="term" value="F:lipopolysaccharide N-acetylmannosaminouronosyltransferase activity"/>
    <property type="evidence" value="ECO:0007669"/>
    <property type="project" value="UniProtKB-EC"/>
</dbReference>
<protein>
    <submittedName>
        <fullName evidence="3">UDP-N-acetyl-D-mannosaminuronic acid transferase</fullName>
        <ecNumber evidence="3">2.4.1.180</ecNumber>
    </submittedName>
</protein>
<gene>
    <name evidence="3" type="primary">wecG</name>
    <name evidence="3" type="ORF">KOR34_12660</name>
</gene>
<keyword evidence="2 3" id="KW-0808">Transferase</keyword>
<comment type="caution">
    <text evidence="3">The sequence shown here is derived from an EMBL/GenBank/DDBJ whole genome shotgun (WGS) entry which is preliminary data.</text>
</comment>
<dbReference type="RefSeq" id="WP_146563204.1">
    <property type="nucleotide sequence ID" value="NZ_SIHJ01000001.1"/>
</dbReference>
<evidence type="ECO:0000313" key="4">
    <source>
        <dbReference type="Proteomes" id="UP000316714"/>
    </source>
</evidence>
<dbReference type="AlphaFoldDB" id="A0A5C5VDW5"/>
<evidence type="ECO:0000256" key="1">
    <source>
        <dbReference type="ARBA" id="ARBA00022676"/>
    </source>
</evidence>
<dbReference type="PANTHER" id="PTHR34136">
    <property type="match status" value="1"/>
</dbReference>